<dbReference type="Proteomes" id="UP001230649">
    <property type="component" value="Unassembled WGS sequence"/>
</dbReference>
<name>A0ACC2V0T4_9TREE</name>
<sequence length="261" mass="26997">MSTEHTSNTAIPADRAPPATAALDQVAQDPMANIPAGLQKFMNQAETYMNKAVETAKPYTAAVAHKTEEIIHQIQGQVNATTAQTAQATENLEQNAAATTEKAVQEGEKDAQAAKGFFEQGLGRVTATLTQVTNVIDQRTATDKHPGFATMLQQATHNMIEKVDHMMDASVENPATTSAAAAAVSPFTSASPYTARRTSTTPSTSTTSAPSTSAAPSAPVSAPTETATSGPNTASTSSAPVVEGEKPVVTTTNSVVHSEDA</sequence>
<evidence type="ECO:0000313" key="1">
    <source>
        <dbReference type="EMBL" id="KAJ9092609.1"/>
    </source>
</evidence>
<dbReference type="EMBL" id="JASBWS010000169">
    <property type="protein sequence ID" value="KAJ9092609.1"/>
    <property type="molecule type" value="Genomic_DNA"/>
</dbReference>
<evidence type="ECO:0000313" key="2">
    <source>
        <dbReference type="Proteomes" id="UP001230649"/>
    </source>
</evidence>
<accession>A0ACC2V0T4</accession>
<gene>
    <name evidence="1" type="ORF">QFC20_007316</name>
</gene>
<keyword evidence="2" id="KW-1185">Reference proteome</keyword>
<proteinExistence type="predicted"/>
<protein>
    <submittedName>
        <fullName evidence="1">Uncharacterized protein</fullName>
    </submittedName>
</protein>
<organism evidence="1 2">
    <name type="scientific">Naganishia adeliensis</name>
    <dbReference type="NCBI Taxonomy" id="92952"/>
    <lineage>
        <taxon>Eukaryota</taxon>
        <taxon>Fungi</taxon>
        <taxon>Dikarya</taxon>
        <taxon>Basidiomycota</taxon>
        <taxon>Agaricomycotina</taxon>
        <taxon>Tremellomycetes</taxon>
        <taxon>Filobasidiales</taxon>
        <taxon>Filobasidiaceae</taxon>
        <taxon>Naganishia</taxon>
    </lineage>
</organism>
<reference evidence="1" key="1">
    <citation type="submission" date="2023-04" db="EMBL/GenBank/DDBJ databases">
        <title>Draft Genome sequencing of Naganishia species isolated from polar environments using Oxford Nanopore Technology.</title>
        <authorList>
            <person name="Leo P."/>
            <person name="Venkateswaran K."/>
        </authorList>
    </citation>
    <scope>NUCLEOTIDE SEQUENCE</scope>
    <source>
        <strain evidence="1">MNA-CCFEE 5262</strain>
    </source>
</reference>
<comment type="caution">
    <text evidence="1">The sequence shown here is derived from an EMBL/GenBank/DDBJ whole genome shotgun (WGS) entry which is preliminary data.</text>
</comment>